<protein>
    <recommendedName>
        <fullName evidence="4">Negative regulator of sigma-X activity</fullName>
    </recommendedName>
</protein>
<accession>A0ABS1TS17</accession>
<name>A0ABS1TS17_9BACI</name>
<organism evidence="2 3">
    <name type="scientific">Neobacillus paridis</name>
    <dbReference type="NCBI Taxonomy" id="2803862"/>
    <lineage>
        <taxon>Bacteria</taxon>
        <taxon>Bacillati</taxon>
        <taxon>Bacillota</taxon>
        <taxon>Bacilli</taxon>
        <taxon>Bacillales</taxon>
        <taxon>Bacillaceae</taxon>
        <taxon>Neobacillus</taxon>
    </lineage>
</organism>
<keyword evidence="3" id="KW-1185">Reference proteome</keyword>
<evidence type="ECO:0000256" key="1">
    <source>
        <dbReference type="SAM" id="Phobius"/>
    </source>
</evidence>
<keyword evidence="1" id="KW-0472">Membrane</keyword>
<evidence type="ECO:0000313" key="3">
    <source>
        <dbReference type="Proteomes" id="UP000623967"/>
    </source>
</evidence>
<reference evidence="2 3" key="1">
    <citation type="submission" date="2021-01" db="EMBL/GenBank/DDBJ databases">
        <title>Genome public.</title>
        <authorList>
            <person name="Liu C."/>
            <person name="Sun Q."/>
        </authorList>
    </citation>
    <scope>NUCLEOTIDE SEQUENCE [LARGE SCALE GENOMIC DNA]</scope>
    <source>
        <strain evidence="2 3">YIM B02564</strain>
    </source>
</reference>
<dbReference type="EMBL" id="JAESWB010000278">
    <property type="protein sequence ID" value="MBL4954097.1"/>
    <property type="molecule type" value="Genomic_DNA"/>
</dbReference>
<sequence>MKKSEWSDREIEELLRKMPKIQDYRDPRDIYQNLSFKRRKSPSWVLPSIAAAAALFLVLVLGPKLFDGGGRAQLSLDKAGGEKTVEDKSLMRKNETGANKITMSSMDKNSEKRAPELMKSAVYDEEVGNGKVITYWIPDDQVQNLIPVSMIIKDPQNKSWLDLFNEQMERLNEDGWGLTDYYPIKAKFSLDKKNQTLDVNVPSDHPYGQGAANEKFIDILKKDIASNSNLKKVRLFTNGKPGIEFGNYGNIPELTIEPEKNHAFLFYYPNKNESPFLVPTIESFKTIKDALIAMKKDLPDYGLKKSMMFELQEKDLAIRNKTLHVSVKKDSKIKNDQQTLFSYEALLLTAKEFGLEKVVINDAPLKQIGPFHLSEENKVPIAPNLRNIDY</sequence>
<keyword evidence="1" id="KW-0812">Transmembrane</keyword>
<dbReference type="RefSeq" id="WP_202655355.1">
    <property type="nucleotide sequence ID" value="NZ_JAESWB010000278.1"/>
</dbReference>
<feature type="transmembrane region" description="Helical" evidence="1">
    <location>
        <begin position="44"/>
        <end position="66"/>
    </location>
</feature>
<proteinExistence type="predicted"/>
<comment type="caution">
    <text evidence="2">The sequence shown here is derived from an EMBL/GenBank/DDBJ whole genome shotgun (WGS) entry which is preliminary data.</text>
</comment>
<evidence type="ECO:0000313" key="2">
    <source>
        <dbReference type="EMBL" id="MBL4954097.1"/>
    </source>
</evidence>
<evidence type="ECO:0008006" key="4">
    <source>
        <dbReference type="Google" id="ProtNLM"/>
    </source>
</evidence>
<keyword evidence="1" id="KW-1133">Transmembrane helix</keyword>
<dbReference type="Proteomes" id="UP000623967">
    <property type="component" value="Unassembled WGS sequence"/>
</dbReference>
<gene>
    <name evidence="2" type="ORF">JK635_18180</name>
</gene>